<dbReference type="SUPFAM" id="SSF52540">
    <property type="entry name" value="P-loop containing nucleoside triphosphate hydrolases"/>
    <property type="match status" value="1"/>
</dbReference>
<reference evidence="13 14" key="1">
    <citation type="submission" date="2018-07" db="EMBL/GenBank/DDBJ databases">
        <title>Marsedoiliclastica nanhaica gen. nov. sp. nov., a novel marine hydrocarbonoclastic bacterium isolated from an in-situ enriched hydrocarbon-degrading consortium in deep-sea sediment.</title>
        <authorList>
            <person name="Dong C."/>
            <person name="Ma T."/>
            <person name="Liu R."/>
            <person name="Shao Z."/>
        </authorList>
    </citation>
    <scope>NUCLEOTIDE SEQUENCE [LARGE SCALE GENOMIC DNA]</scope>
    <source>
        <strain evidence="14">soil36-7</strain>
    </source>
</reference>
<keyword evidence="14" id="KW-1185">Reference proteome</keyword>
<keyword evidence="3" id="KW-0813">Transport</keyword>
<comment type="similarity">
    <text evidence="2">Belongs to the ABC transporter superfamily.</text>
</comment>
<evidence type="ECO:0000256" key="7">
    <source>
        <dbReference type="ARBA" id="ARBA00022840"/>
    </source>
</evidence>
<dbReference type="InterPro" id="IPR003593">
    <property type="entry name" value="AAA+_ATPase"/>
</dbReference>
<evidence type="ECO:0000256" key="11">
    <source>
        <dbReference type="SAM" id="MobiDB-lite"/>
    </source>
</evidence>
<evidence type="ECO:0000256" key="8">
    <source>
        <dbReference type="ARBA" id="ARBA00023004"/>
    </source>
</evidence>
<comment type="subcellular location">
    <subcellularLocation>
        <location evidence="1">Cell membrane</location>
        <topology evidence="1">Peripheral membrane protein</topology>
    </subcellularLocation>
</comment>
<proteinExistence type="inferred from homology"/>
<keyword evidence="4" id="KW-1003">Cell membrane</keyword>
<dbReference type="CDD" id="cd03214">
    <property type="entry name" value="ABC_Iron-Siderophores_B12_Hemin"/>
    <property type="match status" value="1"/>
</dbReference>
<evidence type="ECO:0000256" key="4">
    <source>
        <dbReference type="ARBA" id="ARBA00022475"/>
    </source>
</evidence>
<dbReference type="InterPro" id="IPR003439">
    <property type="entry name" value="ABC_transporter-like_ATP-bd"/>
</dbReference>
<dbReference type="FunFam" id="3.40.50.300:FF:000134">
    <property type="entry name" value="Iron-enterobactin ABC transporter ATP-binding protein"/>
    <property type="match status" value="1"/>
</dbReference>
<feature type="region of interest" description="Disordered" evidence="11">
    <location>
        <begin position="262"/>
        <end position="300"/>
    </location>
</feature>
<dbReference type="AlphaFoldDB" id="A0A4P7XLE7"/>
<accession>A0A4P7XLE7</accession>
<evidence type="ECO:0000256" key="9">
    <source>
        <dbReference type="ARBA" id="ARBA00023065"/>
    </source>
</evidence>
<dbReference type="KEGG" id="hmi:soil367_15245"/>
<evidence type="ECO:0000256" key="10">
    <source>
        <dbReference type="ARBA" id="ARBA00023136"/>
    </source>
</evidence>
<name>A0A4P7XLE7_9ALTE</name>
<evidence type="ECO:0000256" key="2">
    <source>
        <dbReference type="ARBA" id="ARBA00005417"/>
    </source>
</evidence>
<keyword evidence="7 13" id="KW-0067">ATP-binding</keyword>
<dbReference type="GO" id="GO:0005886">
    <property type="term" value="C:plasma membrane"/>
    <property type="evidence" value="ECO:0007669"/>
    <property type="project" value="UniProtKB-SubCell"/>
</dbReference>
<dbReference type="GO" id="GO:0005524">
    <property type="term" value="F:ATP binding"/>
    <property type="evidence" value="ECO:0007669"/>
    <property type="project" value="UniProtKB-KW"/>
</dbReference>
<gene>
    <name evidence="13" type="ORF">soil367_15245</name>
</gene>
<dbReference type="PROSITE" id="PS50893">
    <property type="entry name" value="ABC_TRANSPORTER_2"/>
    <property type="match status" value="1"/>
</dbReference>
<dbReference type="InterPro" id="IPR051535">
    <property type="entry name" value="Siderophore_ABC-ATPase"/>
</dbReference>
<dbReference type="GO" id="GO:0006826">
    <property type="term" value="P:iron ion transport"/>
    <property type="evidence" value="ECO:0007669"/>
    <property type="project" value="UniProtKB-KW"/>
</dbReference>
<dbReference type="SMART" id="SM00382">
    <property type="entry name" value="AAA"/>
    <property type="match status" value="1"/>
</dbReference>
<organism evidence="13 14">
    <name type="scientific">Hydrocarboniclastica marina</name>
    <dbReference type="NCBI Taxonomy" id="2259620"/>
    <lineage>
        <taxon>Bacteria</taxon>
        <taxon>Pseudomonadati</taxon>
        <taxon>Pseudomonadota</taxon>
        <taxon>Gammaproteobacteria</taxon>
        <taxon>Alteromonadales</taxon>
        <taxon>Alteromonadaceae</taxon>
        <taxon>Hydrocarboniclastica</taxon>
    </lineage>
</organism>
<keyword evidence="5" id="KW-0410">Iron transport</keyword>
<dbReference type="GO" id="GO:0016887">
    <property type="term" value="F:ATP hydrolysis activity"/>
    <property type="evidence" value="ECO:0007669"/>
    <property type="project" value="InterPro"/>
</dbReference>
<evidence type="ECO:0000259" key="12">
    <source>
        <dbReference type="PROSITE" id="PS50893"/>
    </source>
</evidence>
<sequence length="300" mass="32366">MPSKSASSTRLRGDALSVGYEDRVVLAEVDFSLPDGSMTVLLGPNGSGKSTLLKTLARTLAPRSGKVLLDGSDIHRQPTKTVAQHLGILPQSPSAPDGLTVRELVGLGRFPYQSLMRQWSRRDEAAVDEAMAVADVTQFADRPVDALSGGQRQRCWIAMVLAQETDLLLLDEPTTFLDLKVQVDLLELLVSLAHERGRTLLVVLHDLNLAAAYADRLVMMKDGKIVHNGSPDEVFTAANLKQVFDLDAHVMREPSSARPVCVPLRRPARLSPHPAAPSSAQSSAQSSAEPLEKPSAMSTP</sequence>
<dbReference type="PANTHER" id="PTHR42771">
    <property type="entry name" value="IRON(3+)-HYDROXAMATE IMPORT ATP-BINDING PROTEIN FHUC"/>
    <property type="match status" value="1"/>
</dbReference>
<feature type="domain" description="ABC transporter" evidence="12">
    <location>
        <begin position="11"/>
        <end position="247"/>
    </location>
</feature>
<keyword evidence="9" id="KW-0406">Ion transport</keyword>
<dbReference type="Gene3D" id="3.40.50.300">
    <property type="entry name" value="P-loop containing nucleotide triphosphate hydrolases"/>
    <property type="match status" value="1"/>
</dbReference>
<keyword evidence="10" id="KW-0472">Membrane</keyword>
<dbReference type="PANTHER" id="PTHR42771:SF2">
    <property type="entry name" value="IRON(3+)-HYDROXAMATE IMPORT ATP-BINDING PROTEIN FHUC"/>
    <property type="match status" value="1"/>
</dbReference>
<evidence type="ECO:0000313" key="14">
    <source>
        <dbReference type="Proteomes" id="UP000298049"/>
    </source>
</evidence>
<dbReference type="Pfam" id="PF00005">
    <property type="entry name" value="ABC_tran"/>
    <property type="match status" value="1"/>
</dbReference>
<dbReference type="EMBL" id="CP031093">
    <property type="protein sequence ID" value="QCF27981.1"/>
    <property type="molecule type" value="Genomic_DNA"/>
</dbReference>
<evidence type="ECO:0000256" key="6">
    <source>
        <dbReference type="ARBA" id="ARBA00022741"/>
    </source>
</evidence>
<keyword evidence="6" id="KW-0547">Nucleotide-binding</keyword>
<protein>
    <submittedName>
        <fullName evidence="13">ABC transporter ATP-binding protein</fullName>
    </submittedName>
</protein>
<dbReference type="Proteomes" id="UP000298049">
    <property type="component" value="Chromosome"/>
</dbReference>
<evidence type="ECO:0000313" key="13">
    <source>
        <dbReference type="EMBL" id="QCF27981.1"/>
    </source>
</evidence>
<dbReference type="OrthoDB" id="5292475at2"/>
<evidence type="ECO:0000256" key="1">
    <source>
        <dbReference type="ARBA" id="ARBA00004202"/>
    </source>
</evidence>
<evidence type="ECO:0000256" key="3">
    <source>
        <dbReference type="ARBA" id="ARBA00022448"/>
    </source>
</evidence>
<dbReference type="InterPro" id="IPR027417">
    <property type="entry name" value="P-loop_NTPase"/>
</dbReference>
<keyword evidence="8" id="KW-0408">Iron</keyword>
<feature type="compositionally biased region" description="Low complexity" evidence="11">
    <location>
        <begin position="263"/>
        <end position="289"/>
    </location>
</feature>
<evidence type="ECO:0000256" key="5">
    <source>
        <dbReference type="ARBA" id="ARBA00022496"/>
    </source>
</evidence>